<dbReference type="EMBL" id="CAJOBC010049897">
    <property type="protein sequence ID" value="CAF4174257.1"/>
    <property type="molecule type" value="Genomic_DNA"/>
</dbReference>
<reference evidence="3" key="1">
    <citation type="submission" date="2021-02" db="EMBL/GenBank/DDBJ databases">
        <authorList>
            <person name="Nowell W R."/>
        </authorList>
    </citation>
    <scope>NUCLEOTIDE SEQUENCE</scope>
</reference>
<comment type="caution">
    <text evidence="3">The sequence shown here is derived from an EMBL/GenBank/DDBJ whole genome shotgun (WGS) entry which is preliminary data.</text>
</comment>
<organism evidence="3 6">
    <name type="scientific">Didymodactylos carnosus</name>
    <dbReference type="NCBI Taxonomy" id="1234261"/>
    <lineage>
        <taxon>Eukaryota</taxon>
        <taxon>Metazoa</taxon>
        <taxon>Spiralia</taxon>
        <taxon>Gnathifera</taxon>
        <taxon>Rotifera</taxon>
        <taxon>Eurotatoria</taxon>
        <taxon>Bdelloidea</taxon>
        <taxon>Philodinida</taxon>
        <taxon>Philodinidae</taxon>
        <taxon>Didymodactylos</taxon>
    </lineage>
</organism>
<gene>
    <name evidence="3" type="ORF">GPM918_LOCUS29664</name>
    <name evidence="2" type="ORF">OVA965_LOCUS26872</name>
    <name evidence="5" type="ORF">SRO942_LOCUS30251</name>
    <name evidence="4" type="ORF">TMI583_LOCUS27613</name>
</gene>
<dbReference type="Proteomes" id="UP000663829">
    <property type="component" value="Unassembled WGS sequence"/>
</dbReference>
<evidence type="ECO:0000313" key="2">
    <source>
        <dbReference type="EMBL" id="CAF1264177.1"/>
    </source>
</evidence>
<evidence type="ECO:0000313" key="6">
    <source>
        <dbReference type="Proteomes" id="UP000663829"/>
    </source>
</evidence>
<evidence type="ECO:0000313" key="4">
    <source>
        <dbReference type="EMBL" id="CAF4070509.1"/>
    </source>
</evidence>
<evidence type="ECO:0000313" key="3">
    <source>
        <dbReference type="EMBL" id="CAF1325119.1"/>
    </source>
</evidence>
<feature type="compositionally biased region" description="Low complexity" evidence="1">
    <location>
        <begin position="125"/>
        <end position="140"/>
    </location>
</feature>
<evidence type="ECO:0000313" key="5">
    <source>
        <dbReference type="EMBL" id="CAF4174257.1"/>
    </source>
</evidence>
<accession>A0A815F6V9</accession>
<dbReference type="Proteomes" id="UP000682733">
    <property type="component" value="Unassembled WGS sequence"/>
</dbReference>
<dbReference type="Proteomes" id="UP000681722">
    <property type="component" value="Unassembled WGS sequence"/>
</dbReference>
<proteinExistence type="predicted"/>
<protein>
    <submittedName>
        <fullName evidence="3">Uncharacterized protein</fullName>
    </submittedName>
</protein>
<dbReference type="Proteomes" id="UP000677228">
    <property type="component" value="Unassembled WGS sequence"/>
</dbReference>
<keyword evidence="6" id="KW-1185">Reference proteome</keyword>
<sequence length="213" mass="24175">MNSRLNVTTARYSSHPKNPTVLLIFANAAYTFDTLNDEANRPRNICGLTYAIETPIPIPISYSVTVLDVPKQWDGIDVTPLIKNRYISTANVMRIFNEDAVAQHFPTKIQYRKTLLEERRQATVSPEQHQQSPRQQQISTSPPPRKCWFPSSAQLLCNTPQTITSYVHSNVIEFNDQQRDQLIHINPPKAHQSAIIPSDRQQFRPSASLSPVA</sequence>
<name>A0A815F6V9_9BILA</name>
<dbReference type="AlphaFoldDB" id="A0A815F6V9"/>
<feature type="region of interest" description="Disordered" evidence="1">
    <location>
        <begin position="120"/>
        <end position="144"/>
    </location>
</feature>
<dbReference type="EMBL" id="CAJOBA010039011">
    <property type="protein sequence ID" value="CAF4070509.1"/>
    <property type="molecule type" value="Genomic_DNA"/>
</dbReference>
<evidence type="ECO:0000256" key="1">
    <source>
        <dbReference type="SAM" id="MobiDB-lite"/>
    </source>
</evidence>
<dbReference type="EMBL" id="CAJNOK010017456">
    <property type="protein sequence ID" value="CAF1264177.1"/>
    <property type="molecule type" value="Genomic_DNA"/>
</dbReference>
<dbReference type="EMBL" id="CAJNOQ010013608">
    <property type="protein sequence ID" value="CAF1325119.1"/>
    <property type="molecule type" value="Genomic_DNA"/>
</dbReference>